<comment type="caution">
    <text evidence="1">The sequence shown here is derived from an EMBL/GenBank/DDBJ whole genome shotgun (WGS) entry which is preliminary data.</text>
</comment>
<accession>A0A9X1V4V8</accession>
<sequence>MDFSKVYDIKFNDLVIHFLPFPLRKIKMIAWLRSLVKPISNLHTQFINYRRAAIYKIEHTPQVFSLEIVLNDTFDIQQRRIYISDGAYRDGIYFYNPEEQKPVYFYDPIENAPVHFFDGAELFSLDTDFVVVVPFELNDAQEIRMRSLIDFYRLPDKTYNISIE</sequence>
<evidence type="ECO:0000313" key="1">
    <source>
        <dbReference type="EMBL" id="MCH4824310.1"/>
    </source>
</evidence>
<organism evidence="1 2">
    <name type="scientific">Christiangramia lutea</name>
    <dbReference type="NCBI Taxonomy" id="1607951"/>
    <lineage>
        <taxon>Bacteria</taxon>
        <taxon>Pseudomonadati</taxon>
        <taxon>Bacteroidota</taxon>
        <taxon>Flavobacteriia</taxon>
        <taxon>Flavobacteriales</taxon>
        <taxon>Flavobacteriaceae</taxon>
        <taxon>Christiangramia</taxon>
    </lineage>
</organism>
<dbReference type="EMBL" id="JAKVTV010000005">
    <property type="protein sequence ID" value="MCH4824310.1"/>
    <property type="molecule type" value="Genomic_DNA"/>
</dbReference>
<evidence type="ECO:0000313" key="2">
    <source>
        <dbReference type="Proteomes" id="UP001139226"/>
    </source>
</evidence>
<reference evidence="1" key="1">
    <citation type="submission" date="2022-03" db="EMBL/GenBank/DDBJ databases">
        <title>Gramella crocea sp. nov., isolated from activated sludge of a seafood processing plant.</title>
        <authorList>
            <person name="Zhang X."/>
        </authorList>
    </citation>
    <scope>NUCLEOTIDE SEQUENCE</scope>
    <source>
        <strain evidence="1">YJ019</strain>
    </source>
</reference>
<dbReference type="RefSeq" id="WP_240714478.1">
    <property type="nucleotide sequence ID" value="NZ_JAKVTV010000005.1"/>
</dbReference>
<protein>
    <submittedName>
        <fullName evidence="1">Uncharacterized protein</fullName>
    </submittedName>
</protein>
<dbReference type="Proteomes" id="UP001139226">
    <property type="component" value="Unassembled WGS sequence"/>
</dbReference>
<gene>
    <name evidence="1" type="ORF">ML462_14130</name>
</gene>
<keyword evidence="2" id="KW-1185">Reference proteome</keyword>
<name>A0A9X1V4V8_9FLAO</name>
<proteinExistence type="predicted"/>
<dbReference type="AlphaFoldDB" id="A0A9X1V4V8"/>